<dbReference type="InterPro" id="IPR036396">
    <property type="entry name" value="Cyt_P450_sf"/>
</dbReference>
<evidence type="ECO:0000313" key="10">
    <source>
        <dbReference type="Proteomes" id="UP000193922"/>
    </source>
</evidence>
<dbReference type="PRINTS" id="PR00385">
    <property type="entry name" value="P450"/>
</dbReference>
<organism evidence="9 10">
    <name type="scientific">Linderina pennispora</name>
    <dbReference type="NCBI Taxonomy" id="61395"/>
    <lineage>
        <taxon>Eukaryota</taxon>
        <taxon>Fungi</taxon>
        <taxon>Fungi incertae sedis</taxon>
        <taxon>Zoopagomycota</taxon>
        <taxon>Kickxellomycotina</taxon>
        <taxon>Kickxellomycetes</taxon>
        <taxon>Kickxellales</taxon>
        <taxon>Kickxellaceae</taxon>
        <taxon>Linderina</taxon>
    </lineage>
</organism>
<dbReference type="EMBL" id="MCFD01000011">
    <property type="protein sequence ID" value="ORX67947.1"/>
    <property type="molecule type" value="Genomic_DNA"/>
</dbReference>
<evidence type="ECO:0000256" key="7">
    <source>
        <dbReference type="PIRSR" id="PIRSR602401-1"/>
    </source>
</evidence>
<comment type="cofactor">
    <cofactor evidence="7">
        <name>heme</name>
        <dbReference type="ChEBI" id="CHEBI:30413"/>
    </cofactor>
</comment>
<keyword evidence="4 8" id="KW-0560">Oxidoreductase</keyword>
<evidence type="ECO:0000256" key="3">
    <source>
        <dbReference type="ARBA" id="ARBA00022723"/>
    </source>
</evidence>
<evidence type="ECO:0000256" key="1">
    <source>
        <dbReference type="ARBA" id="ARBA00010617"/>
    </source>
</evidence>
<dbReference type="InterPro" id="IPR001128">
    <property type="entry name" value="Cyt_P450"/>
</dbReference>
<dbReference type="STRING" id="61395.A0A1Y1W399"/>
<feature type="binding site" description="axial binding residue" evidence="7">
    <location>
        <position position="170"/>
    </location>
    <ligand>
        <name>heme</name>
        <dbReference type="ChEBI" id="CHEBI:30413"/>
    </ligand>
    <ligandPart>
        <name>Fe</name>
        <dbReference type="ChEBI" id="CHEBI:18248"/>
    </ligandPart>
</feature>
<gene>
    <name evidence="9" type="ORF">DL89DRAFT_225437</name>
</gene>
<dbReference type="OrthoDB" id="1470350at2759"/>
<sequence>MLNAKAPGEDGNLVGLSDDIIFDQLITLGIAGSDTTANTLSWILYLLDKHPGIHRRVLQELANADITPDQPVSVKQANSLKYLTQVIKEILRMFPPVPALSKTCGKTCVLPGGYIAYEGMRGLINVWSLHHNEKVYPDAYSFNPDRFSEENAKSIPEGAWLPFSSGPRACLGMSVAMIEMRVVLARLLSKYEFPDGWRQRGHV</sequence>
<keyword evidence="2 7" id="KW-0349">Heme</keyword>
<protein>
    <submittedName>
        <fullName evidence="9">Cytochrome P450</fullName>
    </submittedName>
</protein>
<evidence type="ECO:0000313" key="9">
    <source>
        <dbReference type="EMBL" id="ORX67947.1"/>
    </source>
</evidence>
<accession>A0A1Y1W399</accession>
<dbReference type="Pfam" id="PF00067">
    <property type="entry name" value="p450"/>
    <property type="match status" value="1"/>
</dbReference>
<dbReference type="GeneID" id="63801400"/>
<dbReference type="InterPro" id="IPR002401">
    <property type="entry name" value="Cyt_P450_E_grp-I"/>
</dbReference>
<proteinExistence type="inferred from homology"/>
<comment type="caution">
    <text evidence="9">The sequence shown here is derived from an EMBL/GenBank/DDBJ whole genome shotgun (WGS) entry which is preliminary data.</text>
</comment>
<reference evidence="9 10" key="1">
    <citation type="submission" date="2016-07" db="EMBL/GenBank/DDBJ databases">
        <title>Pervasive Adenine N6-methylation of Active Genes in Fungi.</title>
        <authorList>
            <consortium name="DOE Joint Genome Institute"/>
            <person name="Mondo S.J."/>
            <person name="Dannebaum R.O."/>
            <person name="Kuo R.C."/>
            <person name="Labutti K."/>
            <person name="Haridas S."/>
            <person name="Kuo A."/>
            <person name="Salamov A."/>
            <person name="Ahrendt S.R."/>
            <person name="Lipzen A."/>
            <person name="Sullivan W."/>
            <person name="Andreopoulos W.B."/>
            <person name="Clum A."/>
            <person name="Lindquist E."/>
            <person name="Daum C."/>
            <person name="Ramamoorthy G.K."/>
            <person name="Gryganskyi A."/>
            <person name="Culley D."/>
            <person name="Magnuson J.K."/>
            <person name="James T.Y."/>
            <person name="O'Malley M.A."/>
            <person name="Stajich J.E."/>
            <person name="Spatafora J.W."/>
            <person name="Visel A."/>
            <person name="Grigoriev I.V."/>
        </authorList>
    </citation>
    <scope>NUCLEOTIDE SEQUENCE [LARGE SCALE GENOMIC DNA]</scope>
    <source>
        <strain evidence="9 10">ATCC 12442</strain>
    </source>
</reference>
<dbReference type="GO" id="GO:0004497">
    <property type="term" value="F:monooxygenase activity"/>
    <property type="evidence" value="ECO:0007669"/>
    <property type="project" value="UniProtKB-KW"/>
</dbReference>
<dbReference type="SUPFAM" id="SSF48264">
    <property type="entry name" value="Cytochrome P450"/>
    <property type="match status" value="1"/>
</dbReference>
<dbReference type="Gene3D" id="1.10.630.10">
    <property type="entry name" value="Cytochrome P450"/>
    <property type="match status" value="1"/>
</dbReference>
<dbReference type="Proteomes" id="UP000193922">
    <property type="component" value="Unassembled WGS sequence"/>
</dbReference>
<dbReference type="PANTHER" id="PTHR24291:SF50">
    <property type="entry name" value="BIFUNCTIONAL ALBAFLAVENONE MONOOXYGENASE_TERPENE SYNTHASE"/>
    <property type="match status" value="1"/>
</dbReference>
<evidence type="ECO:0000256" key="8">
    <source>
        <dbReference type="RuleBase" id="RU000461"/>
    </source>
</evidence>
<dbReference type="RefSeq" id="XP_040741793.1">
    <property type="nucleotide sequence ID" value="XM_040884752.1"/>
</dbReference>
<dbReference type="InterPro" id="IPR050196">
    <property type="entry name" value="Cytochrome_P450_Monoox"/>
</dbReference>
<dbReference type="GO" id="GO:0020037">
    <property type="term" value="F:heme binding"/>
    <property type="evidence" value="ECO:0007669"/>
    <property type="project" value="InterPro"/>
</dbReference>
<dbReference type="InterPro" id="IPR017972">
    <property type="entry name" value="Cyt_P450_CS"/>
</dbReference>
<keyword evidence="10" id="KW-1185">Reference proteome</keyword>
<keyword evidence="6 8" id="KW-0503">Monooxygenase</keyword>
<comment type="similarity">
    <text evidence="1 8">Belongs to the cytochrome P450 family.</text>
</comment>
<keyword evidence="3 7" id="KW-0479">Metal-binding</keyword>
<evidence type="ECO:0000256" key="2">
    <source>
        <dbReference type="ARBA" id="ARBA00022617"/>
    </source>
</evidence>
<dbReference type="PROSITE" id="PS00086">
    <property type="entry name" value="CYTOCHROME_P450"/>
    <property type="match status" value="1"/>
</dbReference>
<dbReference type="PRINTS" id="PR00463">
    <property type="entry name" value="EP450I"/>
</dbReference>
<dbReference type="GO" id="GO:0016705">
    <property type="term" value="F:oxidoreductase activity, acting on paired donors, with incorporation or reduction of molecular oxygen"/>
    <property type="evidence" value="ECO:0007669"/>
    <property type="project" value="InterPro"/>
</dbReference>
<dbReference type="PANTHER" id="PTHR24291">
    <property type="entry name" value="CYTOCHROME P450 FAMILY 4"/>
    <property type="match status" value="1"/>
</dbReference>
<evidence type="ECO:0000256" key="4">
    <source>
        <dbReference type="ARBA" id="ARBA00023002"/>
    </source>
</evidence>
<dbReference type="AlphaFoldDB" id="A0A1Y1W399"/>
<evidence type="ECO:0000256" key="5">
    <source>
        <dbReference type="ARBA" id="ARBA00023004"/>
    </source>
</evidence>
<keyword evidence="5 7" id="KW-0408">Iron</keyword>
<name>A0A1Y1W399_9FUNG</name>
<dbReference type="GO" id="GO:0005506">
    <property type="term" value="F:iron ion binding"/>
    <property type="evidence" value="ECO:0007669"/>
    <property type="project" value="InterPro"/>
</dbReference>
<evidence type="ECO:0000256" key="6">
    <source>
        <dbReference type="ARBA" id="ARBA00023033"/>
    </source>
</evidence>